<dbReference type="Proteomes" id="UP000006852">
    <property type="component" value="Chromosome"/>
</dbReference>
<feature type="domain" description="HTH cro/C1-type" evidence="1">
    <location>
        <begin position="9"/>
        <end position="64"/>
    </location>
</feature>
<dbReference type="AlphaFoldDB" id="F2NRE9"/>
<dbReference type="PROSITE" id="PS50943">
    <property type="entry name" value="HTH_CROC1"/>
    <property type="match status" value="1"/>
</dbReference>
<dbReference type="eggNOG" id="ENOG5031CUT">
    <property type="taxonomic scope" value="Bacteria"/>
</dbReference>
<sequence length="115" mass="12880">MPKTFRENLREELDYQDMKVKELAVATGIPKPTLDCYLSARQVIPPADIAVKIAQALNVSVEYLVTGKDEKSKSPIFSQINPETKSILTDLDSIPQNIQKTIKNLIHQTAESLQN</sequence>
<dbReference type="InterPro" id="IPR010744">
    <property type="entry name" value="Phage_CI_N"/>
</dbReference>
<dbReference type="SUPFAM" id="SSF47413">
    <property type="entry name" value="lambda repressor-like DNA-binding domains"/>
    <property type="match status" value="1"/>
</dbReference>
<dbReference type="InterPro" id="IPR010982">
    <property type="entry name" value="Lambda_DNA-bd_dom_sf"/>
</dbReference>
<dbReference type="Pfam" id="PF07022">
    <property type="entry name" value="Phage_CI_repr"/>
    <property type="match status" value="1"/>
</dbReference>
<proteinExistence type="predicted"/>
<dbReference type="GeneID" id="302997752"/>
<dbReference type="GO" id="GO:0003677">
    <property type="term" value="F:DNA binding"/>
    <property type="evidence" value="ECO:0007669"/>
    <property type="project" value="InterPro"/>
</dbReference>
<evidence type="ECO:0000313" key="3">
    <source>
        <dbReference type="Proteomes" id="UP000006852"/>
    </source>
</evidence>
<dbReference type="RefSeq" id="WP_013700798.1">
    <property type="nucleotide sequence ID" value="NC_015385.1"/>
</dbReference>
<dbReference type="InterPro" id="IPR001387">
    <property type="entry name" value="Cro/C1-type_HTH"/>
</dbReference>
<reference evidence="2 3" key="1">
    <citation type="journal article" date="2011" name="Stand. Genomic Sci.">
        <title>Complete genome sequence of Treponema succinifaciens type strain (6091).</title>
        <authorList>
            <person name="Han C."/>
            <person name="Gronow S."/>
            <person name="Teshima H."/>
            <person name="Lapidus A."/>
            <person name="Nolan M."/>
            <person name="Lucas S."/>
            <person name="Hammon N."/>
            <person name="Deshpande S."/>
            <person name="Cheng J.F."/>
            <person name="Zeytun A."/>
            <person name="Tapia R."/>
            <person name="Goodwin L."/>
            <person name="Pitluck S."/>
            <person name="Liolios K."/>
            <person name="Pagani I."/>
            <person name="Ivanova N."/>
            <person name="Mavromatis K."/>
            <person name="Mikhailova N."/>
            <person name="Huntemann M."/>
            <person name="Pati A."/>
            <person name="Chen A."/>
            <person name="Palaniappan K."/>
            <person name="Land M."/>
            <person name="Hauser L."/>
            <person name="Brambilla E.M."/>
            <person name="Rohde M."/>
            <person name="Goker M."/>
            <person name="Woyke T."/>
            <person name="Bristow J."/>
            <person name="Eisen J.A."/>
            <person name="Markowitz V."/>
            <person name="Hugenholtz P."/>
            <person name="Kyrpides N.C."/>
            <person name="Klenk H.P."/>
            <person name="Detter J.C."/>
        </authorList>
    </citation>
    <scope>NUCLEOTIDE SEQUENCE [LARGE SCALE GENOMIC DNA]</scope>
    <source>
        <strain evidence="3">ATCC 33096 / DSM 2489 / 6091</strain>
    </source>
</reference>
<organism evidence="2 3">
    <name type="scientific">Treponema succinifaciens (strain ATCC 33096 / DSM 2489 / 6091)</name>
    <dbReference type="NCBI Taxonomy" id="869209"/>
    <lineage>
        <taxon>Bacteria</taxon>
        <taxon>Pseudomonadati</taxon>
        <taxon>Spirochaetota</taxon>
        <taxon>Spirochaetia</taxon>
        <taxon>Spirochaetales</taxon>
        <taxon>Treponemataceae</taxon>
        <taxon>Treponema</taxon>
    </lineage>
</organism>
<dbReference type="EMBL" id="CP002631">
    <property type="protein sequence ID" value="AEB13491.1"/>
    <property type="molecule type" value="Genomic_DNA"/>
</dbReference>
<name>F2NRE9_TRES6</name>
<dbReference type="GO" id="GO:0045892">
    <property type="term" value="P:negative regulation of DNA-templated transcription"/>
    <property type="evidence" value="ECO:0007669"/>
    <property type="project" value="InterPro"/>
</dbReference>
<protein>
    <submittedName>
        <fullName evidence="2">Helix-turn-helix domain protein</fullName>
    </submittedName>
</protein>
<dbReference type="OrthoDB" id="362193at2"/>
<dbReference type="CDD" id="cd00093">
    <property type="entry name" value="HTH_XRE"/>
    <property type="match status" value="1"/>
</dbReference>
<dbReference type="SMART" id="SM00530">
    <property type="entry name" value="HTH_XRE"/>
    <property type="match status" value="1"/>
</dbReference>
<gene>
    <name evidence="2" type="ordered locus">Tresu_0547</name>
</gene>
<reference evidence="3" key="2">
    <citation type="submission" date="2011-04" db="EMBL/GenBank/DDBJ databases">
        <title>The complete genome of chromosome of Treponema succinifaciens DSM 2489.</title>
        <authorList>
            <person name="Lucas S."/>
            <person name="Copeland A."/>
            <person name="Lapidus A."/>
            <person name="Bruce D."/>
            <person name="Goodwin L."/>
            <person name="Pitluck S."/>
            <person name="Peters L."/>
            <person name="Kyrpides N."/>
            <person name="Mavromatis K."/>
            <person name="Ivanova N."/>
            <person name="Ovchinnikova G."/>
            <person name="Teshima H."/>
            <person name="Detter J.C."/>
            <person name="Tapia R."/>
            <person name="Han C."/>
            <person name="Land M."/>
            <person name="Hauser L."/>
            <person name="Markowitz V."/>
            <person name="Cheng J.-F."/>
            <person name="Hugenholtz P."/>
            <person name="Woyke T."/>
            <person name="Wu D."/>
            <person name="Gronow S."/>
            <person name="Wellnitz S."/>
            <person name="Brambilla E."/>
            <person name="Klenk H.-P."/>
            <person name="Eisen J.A."/>
        </authorList>
    </citation>
    <scope>NUCLEOTIDE SEQUENCE [LARGE SCALE GENOMIC DNA]</scope>
    <source>
        <strain evidence="3">ATCC 33096 / DSM 2489 / 6091</strain>
    </source>
</reference>
<dbReference type="KEGG" id="tsu:Tresu_0547"/>
<evidence type="ECO:0000259" key="1">
    <source>
        <dbReference type="PROSITE" id="PS50943"/>
    </source>
</evidence>
<accession>F2NRE9</accession>
<evidence type="ECO:0000313" key="2">
    <source>
        <dbReference type="EMBL" id="AEB13491.1"/>
    </source>
</evidence>
<keyword evidence="3" id="KW-1185">Reference proteome</keyword>
<dbReference type="STRING" id="869209.Tresu_0547"/>
<dbReference type="Gene3D" id="1.10.260.40">
    <property type="entry name" value="lambda repressor-like DNA-binding domains"/>
    <property type="match status" value="1"/>
</dbReference>
<dbReference type="HOGENOM" id="CLU_066192_25_0_12"/>